<dbReference type="EMBL" id="SJPY01000005">
    <property type="protein sequence ID" value="TWU39945.1"/>
    <property type="molecule type" value="Genomic_DNA"/>
</dbReference>
<dbReference type="PANTHER" id="PTHR35889">
    <property type="entry name" value="CYCLOINULO-OLIGOSACCHARIDE FRUCTANOTRANSFERASE-RELATED"/>
    <property type="match status" value="1"/>
</dbReference>
<keyword evidence="5" id="KW-1185">Reference proteome</keyword>
<evidence type="ECO:0000313" key="5">
    <source>
        <dbReference type="Proteomes" id="UP000315471"/>
    </source>
</evidence>
<accession>A0A5C6DUG1</accession>
<dbReference type="InterPro" id="IPR022655">
    <property type="entry name" value="DUF1553"/>
</dbReference>
<comment type="caution">
    <text evidence="4">The sequence shown here is derived from an EMBL/GenBank/DDBJ whole genome shotgun (WGS) entry which is preliminary data.</text>
</comment>
<dbReference type="Pfam" id="PF07583">
    <property type="entry name" value="PSCyt2"/>
    <property type="match status" value="1"/>
</dbReference>
<organism evidence="4 5">
    <name type="scientific">Novipirellula aureliae</name>
    <dbReference type="NCBI Taxonomy" id="2527966"/>
    <lineage>
        <taxon>Bacteria</taxon>
        <taxon>Pseudomonadati</taxon>
        <taxon>Planctomycetota</taxon>
        <taxon>Planctomycetia</taxon>
        <taxon>Pirellulales</taxon>
        <taxon>Pirellulaceae</taxon>
        <taxon>Novipirellula</taxon>
    </lineage>
</organism>
<feature type="domain" description="DUF1549" evidence="2">
    <location>
        <begin position="89"/>
        <end position="270"/>
    </location>
</feature>
<dbReference type="PANTHER" id="PTHR35889:SF3">
    <property type="entry name" value="F-BOX DOMAIN-CONTAINING PROTEIN"/>
    <property type="match status" value="1"/>
</dbReference>
<feature type="signal peptide" evidence="1">
    <location>
        <begin position="1"/>
        <end position="24"/>
    </location>
</feature>
<keyword evidence="1" id="KW-0732">Signal</keyword>
<gene>
    <name evidence="4" type="ORF">Q31b_32610</name>
</gene>
<evidence type="ECO:0008006" key="6">
    <source>
        <dbReference type="Google" id="ProtNLM"/>
    </source>
</evidence>
<dbReference type="Pfam" id="PF07587">
    <property type="entry name" value="PSD1"/>
    <property type="match status" value="1"/>
</dbReference>
<name>A0A5C6DUG1_9BACT</name>
<dbReference type="Proteomes" id="UP000315471">
    <property type="component" value="Unassembled WGS sequence"/>
</dbReference>
<dbReference type="OrthoDB" id="289126at2"/>
<reference evidence="4 5" key="1">
    <citation type="submission" date="2019-02" db="EMBL/GenBank/DDBJ databases">
        <title>Deep-cultivation of Planctomycetes and their phenomic and genomic characterization uncovers novel biology.</title>
        <authorList>
            <person name="Wiegand S."/>
            <person name="Jogler M."/>
            <person name="Boedeker C."/>
            <person name="Pinto D."/>
            <person name="Vollmers J."/>
            <person name="Rivas-Marin E."/>
            <person name="Kohn T."/>
            <person name="Peeters S.H."/>
            <person name="Heuer A."/>
            <person name="Rast P."/>
            <person name="Oberbeckmann S."/>
            <person name="Bunk B."/>
            <person name="Jeske O."/>
            <person name="Meyerdierks A."/>
            <person name="Storesund J.E."/>
            <person name="Kallscheuer N."/>
            <person name="Luecker S."/>
            <person name="Lage O.M."/>
            <person name="Pohl T."/>
            <person name="Merkel B.J."/>
            <person name="Hornburger P."/>
            <person name="Mueller R.-W."/>
            <person name="Bruemmer F."/>
            <person name="Labrenz M."/>
            <person name="Spormann A.M."/>
            <person name="Op Den Camp H."/>
            <person name="Overmann J."/>
            <person name="Amann R."/>
            <person name="Jetten M.S.M."/>
            <person name="Mascher T."/>
            <person name="Medema M.H."/>
            <person name="Devos D.P."/>
            <person name="Kaster A.-K."/>
            <person name="Ovreas L."/>
            <person name="Rohde M."/>
            <person name="Galperin M.Y."/>
            <person name="Jogler C."/>
        </authorList>
    </citation>
    <scope>NUCLEOTIDE SEQUENCE [LARGE SCALE GENOMIC DNA]</scope>
    <source>
        <strain evidence="4 5">Q31b</strain>
    </source>
</reference>
<dbReference type="InterPro" id="IPR011444">
    <property type="entry name" value="DUF1549"/>
</dbReference>
<feature type="domain" description="DUF1553" evidence="3">
    <location>
        <begin position="358"/>
        <end position="624"/>
    </location>
</feature>
<proteinExistence type="predicted"/>
<feature type="chain" id="PRO_5022658873" description="Cytochrome c domain-containing protein" evidence="1">
    <location>
        <begin position="25"/>
        <end position="654"/>
    </location>
</feature>
<evidence type="ECO:0000259" key="3">
    <source>
        <dbReference type="Pfam" id="PF07587"/>
    </source>
</evidence>
<evidence type="ECO:0000313" key="4">
    <source>
        <dbReference type="EMBL" id="TWU39945.1"/>
    </source>
</evidence>
<evidence type="ECO:0000256" key="1">
    <source>
        <dbReference type="SAM" id="SignalP"/>
    </source>
</evidence>
<evidence type="ECO:0000259" key="2">
    <source>
        <dbReference type="Pfam" id="PF07583"/>
    </source>
</evidence>
<dbReference type="AlphaFoldDB" id="A0A5C6DUG1"/>
<sequence precursor="true">MLRLFACWLILSLSFCSASSTALAADGPTSPQLNQRRIGQPERLRTKVAKRNMNNPIALTNRNATPDVEVRIAAVNSSAVDEVVESAAQVDALIEMGLKSHGVQPNPVASDEQFVRRVYLDISGTIPTAQETKTFLTSEDPNKRAQLIDDLLNKPGYASHLFNYWAGVLRLNDRGRNLLYLRPFGDWLKQSFQENTPFDKMVYEMLTAEGKSWENPAVGYKLRDRGMPLDNLSNTVQIFLGTRIGCAQCHDSPFDQWTQKEFYELAAFESGVETRSPRNAANVPDLKFARSLKDEVDAKDAQRLNQYLRANSHQVYEKERSSLKYPDDYAYSNAEPGEVAKLNVLFGDMPEILPGQSRRQAYAQWMTSKDNPRFTLTIANRMWKRAMGVGFVEPVDDVAEEGEHMNPELEQYLVSEMKRLDFNLKEFMRIIYNTQAYQRQVSYTGYEPGKPYLFEGPVLRRMTAEQVWDSLLTLSIKSPDSYLRPDDSQFIEAINLERDATKAEMMELIETVPEAMNAIRREERAPRYKNVTLRRAAELPQPLPDNHFLRQFGQSDREIISSGSSEGTVPQLLTLFNGPVTHMMLESGSVIRMEIEEADSAEERIDIIFLSILGRMPTLEQKRLALNEARQSALVGYGNVVWSLLNTREFLFVQ</sequence>
<protein>
    <recommendedName>
        <fullName evidence="6">Cytochrome c domain-containing protein</fullName>
    </recommendedName>
</protein>